<feature type="compositionally biased region" description="Low complexity" evidence="1">
    <location>
        <begin position="16"/>
        <end position="29"/>
    </location>
</feature>
<gene>
    <name evidence="2" type="ORF">DPMN_125235</name>
</gene>
<sequence>MFLLILVNTSYTSITTTTSTTTSTDNSSSSKEEKQEEDNDDDDDDEEEEEKLHKHNKILIITRLHWATLTTPTEYIHLNLLIVHSPLPTFLKIVSSFKSSLS</sequence>
<proteinExistence type="predicted"/>
<feature type="compositionally biased region" description="Acidic residues" evidence="1">
    <location>
        <begin position="35"/>
        <end position="49"/>
    </location>
</feature>
<reference evidence="2" key="2">
    <citation type="submission" date="2020-11" db="EMBL/GenBank/DDBJ databases">
        <authorList>
            <person name="McCartney M.A."/>
            <person name="Auch B."/>
            <person name="Kono T."/>
            <person name="Mallez S."/>
            <person name="Becker A."/>
            <person name="Gohl D.M."/>
            <person name="Silverstein K.A.T."/>
            <person name="Koren S."/>
            <person name="Bechman K.B."/>
            <person name="Herman A."/>
            <person name="Abrahante J.E."/>
            <person name="Garbe J."/>
        </authorList>
    </citation>
    <scope>NUCLEOTIDE SEQUENCE</scope>
    <source>
        <strain evidence="2">Duluth1</strain>
        <tissue evidence="2">Whole animal</tissue>
    </source>
</reference>
<feature type="region of interest" description="Disordered" evidence="1">
    <location>
        <begin position="16"/>
        <end position="52"/>
    </location>
</feature>
<comment type="caution">
    <text evidence="2">The sequence shown here is derived from an EMBL/GenBank/DDBJ whole genome shotgun (WGS) entry which is preliminary data.</text>
</comment>
<accession>A0A9D4GXT7</accession>
<protein>
    <submittedName>
        <fullName evidence="2">Uncharacterized protein</fullName>
    </submittedName>
</protein>
<dbReference type="AlphaFoldDB" id="A0A9D4GXT7"/>
<evidence type="ECO:0000313" key="3">
    <source>
        <dbReference type="Proteomes" id="UP000828390"/>
    </source>
</evidence>
<organism evidence="2 3">
    <name type="scientific">Dreissena polymorpha</name>
    <name type="common">Zebra mussel</name>
    <name type="synonym">Mytilus polymorpha</name>
    <dbReference type="NCBI Taxonomy" id="45954"/>
    <lineage>
        <taxon>Eukaryota</taxon>
        <taxon>Metazoa</taxon>
        <taxon>Spiralia</taxon>
        <taxon>Lophotrochozoa</taxon>
        <taxon>Mollusca</taxon>
        <taxon>Bivalvia</taxon>
        <taxon>Autobranchia</taxon>
        <taxon>Heteroconchia</taxon>
        <taxon>Euheterodonta</taxon>
        <taxon>Imparidentia</taxon>
        <taxon>Neoheterodontei</taxon>
        <taxon>Myida</taxon>
        <taxon>Dreissenoidea</taxon>
        <taxon>Dreissenidae</taxon>
        <taxon>Dreissena</taxon>
    </lineage>
</organism>
<evidence type="ECO:0000313" key="2">
    <source>
        <dbReference type="EMBL" id="KAH3823436.1"/>
    </source>
</evidence>
<evidence type="ECO:0000256" key="1">
    <source>
        <dbReference type="SAM" id="MobiDB-lite"/>
    </source>
</evidence>
<name>A0A9D4GXT7_DREPO</name>
<keyword evidence="3" id="KW-1185">Reference proteome</keyword>
<dbReference type="Proteomes" id="UP000828390">
    <property type="component" value="Unassembled WGS sequence"/>
</dbReference>
<dbReference type="EMBL" id="JAIWYP010000005">
    <property type="protein sequence ID" value="KAH3823436.1"/>
    <property type="molecule type" value="Genomic_DNA"/>
</dbReference>
<reference evidence="2" key="1">
    <citation type="journal article" date="2019" name="bioRxiv">
        <title>The Genome of the Zebra Mussel, Dreissena polymorpha: A Resource for Invasive Species Research.</title>
        <authorList>
            <person name="McCartney M.A."/>
            <person name="Auch B."/>
            <person name="Kono T."/>
            <person name="Mallez S."/>
            <person name="Zhang Y."/>
            <person name="Obille A."/>
            <person name="Becker A."/>
            <person name="Abrahante J.E."/>
            <person name="Garbe J."/>
            <person name="Badalamenti J.P."/>
            <person name="Herman A."/>
            <person name="Mangelson H."/>
            <person name="Liachko I."/>
            <person name="Sullivan S."/>
            <person name="Sone E.D."/>
            <person name="Koren S."/>
            <person name="Silverstein K.A.T."/>
            <person name="Beckman K.B."/>
            <person name="Gohl D.M."/>
        </authorList>
    </citation>
    <scope>NUCLEOTIDE SEQUENCE</scope>
    <source>
        <strain evidence="2">Duluth1</strain>
        <tissue evidence="2">Whole animal</tissue>
    </source>
</reference>